<comment type="caution">
    <text evidence="1">The sequence shown here is derived from an EMBL/GenBank/DDBJ whole genome shotgun (WGS) entry which is preliminary data.</text>
</comment>
<dbReference type="GO" id="GO:0003677">
    <property type="term" value="F:DNA binding"/>
    <property type="evidence" value="ECO:0007669"/>
    <property type="project" value="InterPro"/>
</dbReference>
<dbReference type="InterPro" id="IPR036894">
    <property type="entry name" value="YbaB-like_sf"/>
</dbReference>
<proteinExistence type="predicted"/>
<gene>
    <name evidence="1" type="ORF">MDPP_00154</name>
</gene>
<reference evidence="1 2" key="1">
    <citation type="submission" date="2019-06" db="EMBL/GenBank/DDBJ databases">
        <title>Draft Genome Sequence of Candidatus Phytoplasma pini-Related Strain MDPP: A Resource for Comparative Genomics of Gymnosperm-infecting Phytoplasmas.</title>
        <authorList>
            <person name="Cai W."/>
            <person name="Costanzo S."/>
            <person name="Shao J."/>
            <person name="Zhao Y."/>
            <person name="Davis R."/>
        </authorList>
    </citation>
    <scope>NUCLEOTIDE SEQUENCE [LARGE SCALE GENOMIC DNA]</scope>
    <source>
        <strain evidence="1 2">MDPP</strain>
    </source>
</reference>
<dbReference type="Gene3D" id="3.30.1310.10">
    <property type="entry name" value="Nucleoid-associated protein YbaB-like domain"/>
    <property type="match status" value="1"/>
</dbReference>
<evidence type="ECO:0008006" key="3">
    <source>
        <dbReference type="Google" id="ProtNLM"/>
    </source>
</evidence>
<sequence length="89" mass="10467">MFDRLKKIQENMEKAQKKLESQEFTSHIGNITIVMQGSKQVVDVRIKDAENIKDLEFLQENILLSFNDVLKKIDKASEDLFFKVSQEYE</sequence>
<dbReference type="EMBL" id="VIAE01000002">
    <property type="protein sequence ID" value="TVY12380.1"/>
    <property type="molecule type" value="Genomic_DNA"/>
</dbReference>
<dbReference type="AlphaFoldDB" id="A0A559KJS7"/>
<evidence type="ECO:0000313" key="2">
    <source>
        <dbReference type="Proteomes" id="UP000320078"/>
    </source>
</evidence>
<dbReference type="SUPFAM" id="SSF82607">
    <property type="entry name" value="YbaB-like"/>
    <property type="match status" value="1"/>
</dbReference>
<evidence type="ECO:0000313" key="1">
    <source>
        <dbReference type="EMBL" id="TVY12380.1"/>
    </source>
</evidence>
<dbReference type="Pfam" id="PF02575">
    <property type="entry name" value="YbaB_DNA_bd"/>
    <property type="match status" value="1"/>
</dbReference>
<keyword evidence="2" id="KW-1185">Reference proteome</keyword>
<dbReference type="OrthoDB" id="384808at2"/>
<dbReference type="Proteomes" id="UP000320078">
    <property type="component" value="Unassembled WGS sequence"/>
</dbReference>
<organism evidence="1 2">
    <name type="scientific">Candidatus Phytoplasma pini</name>
    <dbReference type="NCBI Taxonomy" id="267362"/>
    <lineage>
        <taxon>Bacteria</taxon>
        <taxon>Bacillati</taxon>
        <taxon>Mycoplasmatota</taxon>
        <taxon>Mollicutes</taxon>
        <taxon>Acholeplasmatales</taxon>
        <taxon>Acholeplasmataceae</taxon>
        <taxon>Candidatus Phytoplasma</taxon>
    </lineage>
</organism>
<accession>A0A559KJS7</accession>
<name>A0A559KJS7_9MOLU</name>
<dbReference type="PIRSF" id="PIRSF004555">
    <property type="entry name" value="UCP004555"/>
    <property type="match status" value="1"/>
</dbReference>
<protein>
    <recommendedName>
        <fullName evidence="3">Nucleoid-associated protein</fullName>
    </recommendedName>
</protein>
<dbReference type="RefSeq" id="WP_144658302.1">
    <property type="nucleotide sequence ID" value="NZ_VIAE01000002.1"/>
</dbReference>
<dbReference type="InterPro" id="IPR004401">
    <property type="entry name" value="YbaB/EbfC"/>
</dbReference>